<evidence type="ECO:0000259" key="1">
    <source>
        <dbReference type="PROSITE" id="PS50995"/>
    </source>
</evidence>
<gene>
    <name evidence="2" type="ORF">FA014_09450</name>
</gene>
<dbReference type="OrthoDB" id="8635520at2"/>
<name>A0A7Z8NS64_9CELL</name>
<dbReference type="InterPro" id="IPR036388">
    <property type="entry name" value="WH-like_DNA-bd_sf"/>
</dbReference>
<dbReference type="AlphaFoldDB" id="A0A7Z8NS64"/>
<dbReference type="EMBL" id="SZYE01000061">
    <property type="protein sequence ID" value="TKR23781.1"/>
    <property type="molecule type" value="Genomic_DNA"/>
</dbReference>
<dbReference type="InterPro" id="IPR036390">
    <property type="entry name" value="WH_DNA-bd_sf"/>
</dbReference>
<organism evidence="2 3">
    <name type="scientific">Cellulomonas hominis</name>
    <dbReference type="NCBI Taxonomy" id="156981"/>
    <lineage>
        <taxon>Bacteria</taxon>
        <taxon>Bacillati</taxon>
        <taxon>Actinomycetota</taxon>
        <taxon>Actinomycetes</taxon>
        <taxon>Micrococcales</taxon>
        <taxon>Cellulomonadaceae</taxon>
        <taxon>Cellulomonas</taxon>
    </lineage>
</organism>
<evidence type="ECO:0000313" key="3">
    <source>
        <dbReference type="Proteomes" id="UP000308121"/>
    </source>
</evidence>
<dbReference type="GO" id="GO:0006950">
    <property type="term" value="P:response to stress"/>
    <property type="evidence" value="ECO:0007669"/>
    <property type="project" value="TreeGrafter"/>
</dbReference>
<feature type="domain" description="HTH marR-type" evidence="1">
    <location>
        <begin position="20"/>
        <end position="163"/>
    </location>
</feature>
<proteinExistence type="predicted"/>
<evidence type="ECO:0000313" key="2">
    <source>
        <dbReference type="EMBL" id="TKR23781.1"/>
    </source>
</evidence>
<dbReference type="Gene3D" id="1.10.10.10">
    <property type="entry name" value="Winged helix-like DNA-binding domain superfamily/Winged helix DNA-binding domain"/>
    <property type="match status" value="1"/>
</dbReference>
<accession>A0A7Z8NS64</accession>
<dbReference type="Pfam" id="PF01047">
    <property type="entry name" value="MarR"/>
    <property type="match status" value="1"/>
</dbReference>
<protein>
    <submittedName>
        <fullName evidence="2">Winged helix-turn-helix transcriptional regulator</fullName>
    </submittedName>
</protein>
<reference evidence="2 3" key="1">
    <citation type="submission" date="2019-05" db="EMBL/GenBank/DDBJ databases">
        <title>Genome sequence of Cellulomonas hominis strain CS1.</title>
        <authorList>
            <person name="Belmont J."/>
            <person name="Maclea K.S."/>
        </authorList>
    </citation>
    <scope>NUCLEOTIDE SEQUENCE [LARGE SCALE GENOMIC DNA]</scope>
    <source>
        <strain evidence="2 3">CS1</strain>
    </source>
</reference>
<dbReference type="PANTHER" id="PTHR33164:SF99">
    <property type="entry name" value="MARR FAMILY REGULATORY PROTEIN"/>
    <property type="match status" value="1"/>
</dbReference>
<dbReference type="InterPro" id="IPR000835">
    <property type="entry name" value="HTH_MarR-typ"/>
</dbReference>
<dbReference type="PANTHER" id="PTHR33164">
    <property type="entry name" value="TRANSCRIPTIONAL REGULATOR, MARR FAMILY"/>
    <property type="match status" value="1"/>
</dbReference>
<dbReference type="GO" id="GO:0003700">
    <property type="term" value="F:DNA-binding transcription factor activity"/>
    <property type="evidence" value="ECO:0007669"/>
    <property type="project" value="InterPro"/>
</dbReference>
<comment type="caution">
    <text evidence="2">The sequence shown here is derived from an EMBL/GenBank/DDBJ whole genome shotgun (WGS) entry which is preliminary data.</text>
</comment>
<sequence>MSTTTTGGTRADAPRSQDGVRWLTADEQRAWRAYRDGTARLLDVLAHELEEDSGLSLGEYEVLVRLSEAPQRTLRMSELAGELAHSRSRLTHTVRRMESAGLVERAPCLEDARGVNCTMTEAGWRRLVDAAPSHVESVRRHLVDVLTPVQMQALGEAMAAVGAAFQADCAQAVAAAEDAEGR</sequence>
<dbReference type="SUPFAM" id="SSF46785">
    <property type="entry name" value="Winged helix' DNA-binding domain"/>
    <property type="match status" value="1"/>
</dbReference>
<dbReference type="SMART" id="SM00347">
    <property type="entry name" value="HTH_MARR"/>
    <property type="match status" value="1"/>
</dbReference>
<dbReference type="PROSITE" id="PS50995">
    <property type="entry name" value="HTH_MARR_2"/>
    <property type="match status" value="1"/>
</dbReference>
<dbReference type="InterPro" id="IPR039422">
    <property type="entry name" value="MarR/SlyA-like"/>
</dbReference>
<dbReference type="Proteomes" id="UP000308121">
    <property type="component" value="Unassembled WGS sequence"/>
</dbReference>
<dbReference type="RefSeq" id="WP_154729439.1">
    <property type="nucleotide sequence ID" value="NZ_SZYE01000061.1"/>
</dbReference>